<name>G0VD38_NAUCA</name>
<dbReference type="GO" id="GO:0006995">
    <property type="term" value="P:cellular response to nitrogen starvation"/>
    <property type="evidence" value="ECO:0007669"/>
    <property type="project" value="EnsemblFungi"/>
</dbReference>
<dbReference type="EMBL" id="HE576754">
    <property type="protein sequence ID" value="CCC69400.1"/>
    <property type="molecule type" value="Genomic_DNA"/>
</dbReference>
<reference evidence="13 14" key="1">
    <citation type="journal article" date="2011" name="Proc. Natl. Acad. Sci. U.S.A.">
        <title>Evolutionary erosion of yeast sex chromosomes by mating-type switching accidents.</title>
        <authorList>
            <person name="Gordon J.L."/>
            <person name="Armisen D."/>
            <person name="Proux-Wera E."/>
            <person name="Oheigeartaigh S.S."/>
            <person name="Byrne K.P."/>
            <person name="Wolfe K.H."/>
        </authorList>
    </citation>
    <scope>NUCLEOTIDE SEQUENCE [LARGE SCALE GENOMIC DNA]</scope>
    <source>
        <strain evidence="14">ATCC 76901 / BCRC 22586 / CBS 4309 / NBRC 1992 / NRRL Y-12630</strain>
    </source>
</reference>
<dbReference type="PROSITE" id="PS00108">
    <property type="entry name" value="PROTEIN_KINASE_ST"/>
    <property type="match status" value="1"/>
</dbReference>
<dbReference type="STRING" id="1064592.G0VD38"/>
<dbReference type="InterPro" id="IPR048941">
    <property type="entry name" value="ATG1-like_MIT2"/>
</dbReference>
<dbReference type="InterPro" id="IPR022708">
    <property type="entry name" value="Atg1-like_tMIT"/>
</dbReference>
<keyword evidence="8" id="KW-0813">Transport</keyword>
<dbReference type="InterPro" id="IPR011009">
    <property type="entry name" value="Kinase-like_dom_sf"/>
</dbReference>
<evidence type="ECO:0000256" key="5">
    <source>
        <dbReference type="ARBA" id="ARBA00022741"/>
    </source>
</evidence>
<dbReference type="GO" id="GO:0061709">
    <property type="term" value="P:reticulophagy"/>
    <property type="evidence" value="ECO:0007669"/>
    <property type="project" value="EnsemblFungi"/>
</dbReference>
<dbReference type="EC" id="2.7.11.1" evidence="1"/>
<feature type="domain" description="Protein kinase" evidence="12">
    <location>
        <begin position="38"/>
        <end position="355"/>
    </location>
</feature>
<feature type="compositionally biased region" description="Polar residues" evidence="11">
    <location>
        <begin position="500"/>
        <end position="511"/>
    </location>
</feature>
<accession>G0VD38</accession>
<evidence type="ECO:0000256" key="10">
    <source>
        <dbReference type="ARBA" id="ARBA00030237"/>
    </source>
</evidence>
<dbReference type="PROSITE" id="PS50011">
    <property type="entry name" value="PROTEIN_KINASE_DOM"/>
    <property type="match status" value="1"/>
</dbReference>
<evidence type="ECO:0000256" key="3">
    <source>
        <dbReference type="ARBA" id="ARBA00019599"/>
    </source>
</evidence>
<organism evidence="13 14">
    <name type="scientific">Naumovozyma castellii</name>
    <name type="common">Yeast</name>
    <name type="synonym">Saccharomyces castellii</name>
    <dbReference type="NCBI Taxonomy" id="27288"/>
    <lineage>
        <taxon>Eukaryota</taxon>
        <taxon>Fungi</taxon>
        <taxon>Dikarya</taxon>
        <taxon>Ascomycota</taxon>
        <taxon>Saccharomycotina</taxon>
        <taxon>Saccharomycetes</taxon>
        <taxon>Saccharomycetales</taxon>
        <taxon>Saccharomycetaceae</taxon>
        <taxon>Naumovozyma</taxon>
    </lineage>
</organism>
<dbReference type="AlphaFoldDB" id="G0VD38"/>
<feature type="region of interest" description="Disordered" evidence="11">
    <location>
        <begin position="497"/>
        <end position="518"/>
    </location>
</feature>
<evidence type="ECO:0000313" key="14">
    <source>
        <dbReference type="Proteomes" id="UP000001640"/>
    </source>
</evidence>
<dbReference type="Pfam" id="PF21127">
    <property type="entry name" value="ATG1-like_MIT2"/>
    <property type="match status" value="1"/>
</dbReference>
<dbReference type="GO" id="GO:0034727">
    <property type="term" value="P:piecemeal microautophagy of the nucleus"/>
    <property type="evidence" value="ECO:0007669"/>
    <property type="project" value="EnsemblFungi"/>
</dbReference>
<dbReference type="GO" id="GO:0034045">
    <property type="term" value="C:phagophore assembly site membrane"/>
    <property type="evidence" value="ECO:0007669"/>
    <property type="project" value="TreeGrafter"/>
</dbReference>
<keyword evidence="6" id="KW-0418">Kinase</keyword>
<reference key="2">
    <citation type="submission" date="2011-08" db="EMBL/GenBank/DDBJ databases">
        <title>Genome sequence of Naumovozyma castellii.</title>
        <authorList>
            <person name="Gordon J.L."/>
            <person name="Armisen D."/>
            <person name="Proux-Wera E."/>
            <person name="OhEigeartaigh S.S."/>
            <person name="Byrne K.P."/>
            <person name="Wolfe K.H."/>
        </authorList>
    </citation>
    <scope>NUCLEOTIDE SEQUENCE</scope>
    <source>
        <strain>Type strain:CBS 4309</strain>
    </source>
</reference>
<feature type="region of interest" description="Disordered" evidence="11">
    <location>
        <begin position="397"/>
        <end position="432"/>
    </location>
</feature>
<dbReference type="Gene3D" id="3.30.200.20">
    <property type="entry name" value="Phosphorylase Kinase, domain 1"/>
    <property type="match status" value="1"/>
</dbReference>
<dbReference type="PANTHER" id="PTHR24348:SF22">
    <property type="entry name" value="NON-SPECIFIC SERINE_THREONINE PROTEIN KINASE"/>
    <property type="match status" value="1"/>
</dbReference>
<evidence type="ECO:0000256" key="9">
    <source>
        <dbReference type="ARBA" id="ARBA00023006"/>
    </source>
</evidence>
<dbReference type="GO" id="GO:0000421">
    <property type="term" value="C:autophagosome membrane"/>
    <property type="evidence" value="ECO:0007669"/>
    <property type="project" value="EnsemblFungi"/>
</dbReference>
<dbReference type="OMA" id="INNVVQW"/>
<dbReference type="GO" id="GO:0010506">
    <property type="term" value="P:regulation of autophagy"/>
    <property type="evidence" value="ECO:0007669"/>
    <property type="project" value="InterPro"/>
</dbReference>
<dbReference type="RefSeq" id="XP_003675764.1">
    <property type="nucleotide sequence ID" value="XM_003675716.1"/>
</dbReference>
<evidence type="ECO:0000256" key="4">
    <source>
        <dbReference type="ARBA" id="ARBA00022679"/>
    </source>
</evidence>
<dbReference type="GO" id="GO:0004674">
    <property type="term" value="F:protein serine/threonine kinase activity"/>
    <property type="evidence" value="ECO:0007669"/>
    <property type="project" value="UniProtKB-EC"/>
</dbReference>
<keyword evidence="14" id="KW-1185">Reference proteome</keyword>
<dbReference type="GO" id="GO:0061908">
    <property type="term" value="C:phagophore"/>
    <property type="evidence" value="ECO:0007669"/>
    <property type="project" value="EnsemblFungi"/>
</dbReference>
<dbReference type="SUPFAM" id="SSF56112">
    <property type="entry name" value="Protein kinase-like (PK-like)"/>
    <property type="match status" value="1"/>
</dbReference>
<dbReference type="InterPro" id="IPR000719">
    <property type="entry name" value="Prot_kinase_dom"/>
</dbReference>
<dbReference type="PANTHER" id="PTHR24348">
    <property type="entry name" value="SERINE/THREONINE-PROTEIN KINASE UNC-51-RELATED"/>
    <property type="match status" value="1"/>
</dbReference>
<dbReference type="GO" id="GO:0005829">
    <property type="term" value="C:cytosol"/>
    <property type="evidence" value="ECO:0007669"/>
    <property type="project" value="EnsemblFungi"/>
</dbReference>
<dbReference type="GO" id="GO:0000422">
    <property type="term" value="P:autophagy of mitochondrion"/>
    <property type="evidence" value="ECO:0007669"/>
    <property type="project" value="EnsemblFungi"/>
</dbReference>
<dbReference type="KEGG" id="ncs:NCAS_0C04100"/>
<evidence type="ECO:0000256" key="2">
    <source>
        <dbReference type="ARBA" id="ARBA00018572"/>
    </source>
</evidence>
<dbReference type="GO" id="GO:0051365">
    <property type="term" value="P:cellular response to potassium ion starvation"/>
    <property type="evidence" value="ECO:0007669"/>
    <property type="project" value="EnsemblFungi"/>
</dbReference>
<dbReference type="Pfam" id="PF12063">
    <property type="entry name" value="ATG1-like_MIT1"/>
    <property type="match status" value="1"/>
</dbReference>
<evidence type="ECO:0000256" key="6">
    <source>
        <dbReference type="ARBA" id="ARBA00022777"/>
    </source>
</evidence>
<evidence type="ECO:0000313" key="13">
    <source>
        <dbReference type="EMBL" id="CCC69400.1"/>
    </source>
</evidence>
<dbReference type="HOGENOM" id="CLU_006447_0_0_1"/>
<dbReference type="FunCoup" id="G0VD38">
    <property type="interactions" value="152"/>
</dbReference>
<protein>
    <recommendedName>
        <fullName evidence="2">Serine/threonine-protein kinase ATG1</fullName>
        <ecNumber evidence="1">2.7.11.1</ecNumber>
    </recommendedName>
    <alternativeName>
        <fullName evidence="10">Autophagy-related protein 1</fullName>
    </alternativeName>
    <alternativeName>
        <fullName evidence="3">Serine/threonine-protein kinase atg1</fullName>
    </alternativeName>
</protein>
<dbReference type="Proteomes" id="UP000001640">
    <property type="component" value="Chromosome 3"/>
</dbReference>
<dbReference type="Gene3D" id="1.10.510.10">
    <property type="entry name" value="Transferase(Phosphotransferase) domain 1"/>
    <property type="match status" value="1"/>
</dbReference>
<feature type="compositionally biased region" description="Basic and acidic residues" evidence="11">
    <location>
        <begin position="397"/>
        <end position="406"/>
    </location>
</feature>
<dbReference type="GO" id="GO:0120095">
    <property type="term" value="C:vacuole-isolation membrane contact site"/>
    <property type="evidence" value="ECO:0007669"/>
    <property type="project" value="EnsemblFungi"/>
</dbReference>
<sequence length="905" mass="103005">MAEQVTQHGTDKTSIPRNRIRNTYNNERTTIYVGSDRYIVDKEIGKGSFATVHRAHLITPTSPHLHQSVVDSSSINNPTCFAIKIVPRSKLKNKKLLENLEIEIAILKKISHPHIVKLIDFERTSKDFYLIMEYCSLGDLTFLIKKRQQLIKNHPLLEKIFKKYPPPNEKYNGLHKAFILNYLQQLSSALKFLRSKNLVHRDIKPQNLLLSAPLINYNDPKSFHDLGFVGIYNLPILKIADFGFARFLPNTSMAETLCGSPLYMAPEILNYQKYNAKADLWSVGTVLYEMCYGNPPFKASNHLELYKKIKKANDLIYFPTYIEIDNNLKSLISKLLTFDPQERIEFDEFFNNELVNADLSPYETRDNDDIQELELKSKDVIDNNLFISEYLTDKRNNPVSPKKIEDSETASASASSISSSALQDDLYHTKPHTATYQDREITRKRGIDNLVKQKPNSQPKATKIDDKTSSEINLGKDYVVVEKKSVEVNSLADELAKLGSNPTPQQSVFNSQRKRTSMGSYLPSKDQIQINPTTNTLNETKQITNKTAPLIAQRRPSVIDRRLSISSLNPSGALSKALEIASTKLFGATTLTSQNSPYQPNLLLLNPRIFQDLTENIILRINNIEPSMDMKQLKPAQLDSNKIVHILESQAARAYVVYSYAEVKFQQIAPLPPKRLSTGSCAIIDEEESQIKKAEIADLPPDQLRHLCTEAIMLYMKALSILAKSMKVTSGWWYESNEKVCSLRLNLLVQWIRERFNECLEKADFLKLKLDEISKSNGSSSSVTAATANVANSTGLDDIVLEKLLYDRALEISRTAAKMELSGENLYNCEISYATALWMLETSLESDTPSTGWNKSEHDLKYNMNLEDIPDYHNVLDEHDKQIIRKYMDSITHRLKSLRTKMTQL</sequence>
<proteinExistence type="predicted"/>
<dbReference type="InterPro" id="IPR008271">
    <property type="entry name" value="Ser/Thr_kinase_AS"/>
</dbReference>
<dbReference type="OrthoDB" id="346907at2759"/>
<feature type="compositionally biased region" description="Low complexity" evidence="11">
    <location>
        <begin position="410"/>
        <end position="421"/>
    </location>
</feature>
<gene>
    <name evidence="13" type="primary">NCAS0C04100</name>
    <name evidence="13" type="ordered locus">NCAS_0C04100</name>
</gene>
<evidence type="ECO:0000256" key="1">
    <source>
        <dbReference type="ARBA" id="ARBA00012513"/>
    </source>
</evidence>
<keyword evidence="8" id="KW-0653">Protein transport</keyword>
<dbReference type="GO" id="GO:1990316">
    <property type="term" value="C:Atg1/ULK1 kinase complex"/>
    <property type="evidence" value="ECO:0007669"/>
    <property type="project" value="EnsemblFungi"/>
</dbReference>
<evidence type="ECO:0000256" key="7">
    <source>
        <dbReference type="ARBA" id="ARBA00022840"/>
    </source>
</evidence>
<dbReference type="Pfam" id="PF00069">
    <property type="entry name" value="Pkinase"/>
    <property type="match status" value="1"/>
</dbReference>
<keyword evidence="5" id="KW-0547">Nucleotide-binding</keyword>
<keyword evidence="7" id="KW-0067">ATP-binding</keyword>
<dbReference type="GO" id="GO:0005524">
    <property type="term" value="F:ATP binding"/>
    <property type="evidence" value="ECO:0007669"/>
    <property type="project" value="UniProtKB-KW"/>
</dbReference>
<evidence type="ECO:0000256" key="8">
    <source>
        <dbReference type="ARBA" id="ARBA00022927"/>
    </source>
</evidence>
<keyword evidence="9" id="KW-0072">Autophagy</keyword>
<dbReference type="GO" id="GO:0000045">
    <property type="term" value="P:autophagosome assembly"/>
    <property type="evidence" value="ECO:0007669"/>
    <property type="project" value="EnsemblFungi"/>
</dbReference>
<dbReference type="InterPro" id="IPR045269">
    <property type="entry name" value="Atg1-like"/>
</dbReference>
<evidence type="ECO:0000256" key="11">
    <source>
        <dbReference type="SAM" id="MobiDB-lite"/>
    </source>
</evidence>
<evidence type="ECO:0000259" key="12">
    <source>
        <dbReference type="PROSITE" id="PS50011"/>
    </source>
</evidence>
<dbReference type="GeneID" id="96902981"/>
<dbReference type="GO" id="GO:0032258">
    <property type="term" value="P:cytoplasm to vacuole targeting by the Cvt pathway"/>
    <property type="evidence" value="ECO:0007669"/>
    <property type="project" value="EnsemblFungi"/>
</dbReference>
<dbReference type="InParanoid" id="G0VD38"/>
<dbReference type="eggNOG" id="KOG0595">
    <property type="taxonomic scope" value="Eukaryota"/>
</dbReference>
<keyword evidence="4" id="KW-0808">Transferase</keyword>
<dbReference type="SMART" id="SM00220">
    <property type="entry name" value="S_TKc"/>
    <property type="match status" value="1"/>
</dbReference>